<organism evidence="3 4">
    <name type="scientific">Tuber aestivum</name>
    <name type="common">summer truffle</name>
    <dbReference type="NCBI Taxonomy" id="59557"/>
    <lineage>
        <taxon>Eukaryota</taxon>
        <taxon>Fungi</taxon>
        <taxon>Dikarya</taxon>
        <taxon>Ascomycota</taxon>
        <taxon>Pezizomycotina</taxon>
        <taxon>Pezizomycetes</taxon>
        <taxon>Pezizales</taxon>
        <taxon>Tuberaceae</taxon>
        <taxon>Tuber</taxon>
    </lineage>
</organism>
<evidence type="ECO:0000256" key="1">
    <source>
        <dbReference type="SAM" id="Coils"/>
    </source>
</evidence>
<gene>
    <name evidence="3" type="ORF">GSTUAT00003773001</name>
</gene>
<evidence type="ECO:0000313" key="3">
    <source>
        <dbReference type="EMBL" id="CUS12125.1"/>
    </source>
</evidence>
<dbReference type="Proteomes" id="UP001412239">
    <property type="component" value="Unassembled WGS sequence"/>
</dbReference>
<feature type="region of interest" description="Disordered" evidence="2">
    <location>
        <begin position="446"/>
        <end position="513"/>
    </location>
</feature>
<feature type="coiled-coil region" evidence="1">
    <location>
        <begin position="51"/>
        <end position="78"/>
    </location>
</feature>
<keyword evidence="4" id="KW-1185">Reference proteome</keyword>
<feature type="compositionally biased region" description="Gly residues" evidence="2">
    <location>
        <begin position="471"/>
        <end position="485"/>
    </location>
</feature>
<proteinExistence type="predicted"/>
<dbReference type="AlphaFoldDB" id="A0A292PZH9"/>
<keyword evidence="1" id="KW-0175">Coiled coil</keyword>
<name>A0A292PZH9_9PEZI</name>
<accession>A0A292PZH9</accession>
<evidence type="ECO:0000313" key="4">
    <source>
        <dbReference type="Proteomes" id="UP001412239"/>
    </source>
</evidence>
<protein>
    <submittedName>
        <fullName evidence="3">Uncharacterized protein</fullName>
    </submittedName>
</protein>
<dbReference type="EMBL" id="LN891003">
    <property type="protein sequence ID" value="CUS12125.1"/>
    <property type="molecule type" value="Genomic_DNA"/>
</dbReference>
<evidence type="ECO:0000256" key="2">
    <source>
        <dbReference type="SAM" id="MobiDB-lite"/>
    </source>
</evidence>
<reference evidence="3" key="1">
    <citation type="submission" date="2015-10" db="EMBL/GenBank/DDBJ databases">
        <authorList>
            <person name="Regsiter A."/>
            <person name="william w."/>
        </authorList>
    </citation>
    <scope>NUCLEOTIDE SEQUENCE</scope>
    <source>
        <strain evidence="3">Montdore</strain>
    </source>
</reference>
<sequence>MQILMTVRRWITAPASLLIGGGGEDAEFVAEVETPGNLIRVHEVRRRKDGIRELKRRLEDSRIENSNLARELQGSQHENSTLDNHHREALGQLEKVQAMEKTHRVKLEEAVEYCNNLHAKHENLVTKYREVAATNRNQKQELTFMKETNTKIRTELETRSAQLNKFTAEIARQSQRVNTSAIRDDEYFARKFADLAKDIRNWSFTYFFPRSQTFDPTAVTNDLQDAISAITGGVSLREVFKNRATGRRVVAGLLADQLKKRVLDPLLLDLLHEEFLGFENTVAKTGTEKSAWLSQTLSLFVKSEHFEEKLSKKVGILSRELNEKLGVLAQESSESKASKRCQKLLAIVQRAANLAVEISQQPYWFLFFAPLPGSKFNPRLMEDVETELFLEEANPGAREADRTVSIPVFPSVARQEHVEGGHKPTHIVINKAWVTLETVDSHTAVEQKDADMASEQAKVDVESGGRSPSGCDGGRGELGAQGGDGSEVLQHSDMPATEVAPPVLPPQKSPAVASQQEYLAVDVDLARKKMEMVSLT</sequence>
<feature type="compositionally biased region" description="Basic and acidic residues" evidence="2">
    <location>
        <begin position="446"/>
        <end position="463"/>
    </location>
</feature>